<sequence>MKYLISFASLVSVAFSATSGRVEDSDINTKCNRDNCLRNIIAANLVTRYGYADCTKFLMTTVTPAPVWHTSSIDTEKVIATSTTTTETIIVNYPTLPPQKKREIQDFQRKGFKVVKRVVVLPPEIRGTNTMPDYMVKSCTQLGATLATNRFSSACSCVGLSTSDTTSLAISTWITTVTSTTSTSWITPKVTVVKLKASISGGSAAGKFVATSSDTFSSRILVVATATASAVAADIVIHPQNGGRTYIAGLLLIAEKSSTTGAENTSFFKVIPDVETVSAPLYIVSCQINPVDDAISCRIPDIAAGQPDRSVWISAGTILRLLKEGAPIPAVAGYETGFKVFAVAPQPTT</sequence>
<dbReference type="Proteomes" id="UP001370758">
    <property type="component" value="Unassembled WGS sequence"/>
</dbReference>
<reference evidence="2 3" key="1">
    <citation type="submission" date="2023-08" db="EMBL/GenBank/DDBJ databases">
        <authorList>
            <person name="Palmer J.M."/>
        </authorList>
    </citation>
    <scope>NUCLEOTIDE SEQUENCE [LARGE SCALE GENOMIC DNA]</scope>
    <source>
        <strain evidence="2 3">TWF481</strain>
    </source>
</reference>
<organism evidence="2 3">
    <name type="scientific">Arthrobotrys musiformis</name>
    <dbReference type="NCBI Taxonomy" id="47236"/>
    <lineage>
        <taxon>Eukaryota</taxon>
        <taxon>Fungi</taxon>
        <taxon>Dikarya</taxon>
        <taxon>Ascomycota</taxon>
        <taxon>Pezizomycotina</taxon>
        <taxon>Orbiliomycetes</taxon>
        <taxon>Orbiliales</taxon>
        <taxon>Orbiliaceae</taxon>
        <taxon>Arthrobotrys</taxon>
    </lineage>
</organism>
<comment type="caution">
    <text evidence="2">The sequence shown here is derived from an EMBL/GenBank/DDBJ whole genome shotgun (WGS) entry which is preliminary data.</text>
</comment>
<feature type="chain" id="PRO_5043317468" evidence="1">
    <location>
        <begin position="21"/>
        <end position="349"/>
    </location>
</feature>
<feature type="signal peptide" evidence="1">
    <location>
        <begin position="1"/>
        <end position="20"/>
    </location>
</feature>
<dbReference type="AlphaFoldDB" id="A0AAV9W2H2"/>
<keyword evidence="1" id="KW-0732">Signal</keyword>
<proteinExistence type="predicted"/>
<evidence type="ECO:0000256" key="1">
    <source>
        <dbReference type="SAM" id="SignalP"/>
    </source>
</evidence>
<evidence type="ECO:0000313" key="3">
    <source>
        <dbReference type="Proteomes" id="UP001370758"/>
    </source>
</evidence>
<dbReference type="EMBL" id="JAVHJL010000009">
    <property type="protein sequence ID" value="KAK6497819.1"/>
    <property type="molecule type" value="Genomic_DNA"/>
</dbReference>
<evidence type="ECO:0000313" key="2">
    <source>
        <dbReference type="EMBL" id="KAK6497819.1"/>
    </source>
</evidence>
<accession>A0AAV9W2H2</accession>
<gene>
    <name evidence="2" type="ORF">TWF481_012221</name>
</gene>
<protein>
    <submittedName>
        <fullName evidence="2">Uncharacterized protein</fullName>
    </submittedName>
</protein>
<name>A0AAV9W2H2_9PEZI</name>
<keyword evidence="3" id="KW-1185">Reference proteome</keyword>